<evidence type="ECO:0000256" key="1">
    <source>
        <dbReference type="ARBA" id="ARBA00004651"/>
    </source>
</evidence>
<evidence type="ECO:0000259" key="7">
    <source>
        <dbReference type="Pfam" id="PF02706"/>
    </source>
</evidence>
<dbReference type="GO" id="GO:0004713">
    <property type="term" value="F:protein tyrosine kinase activity"/>
    <property type="evidence" value="ECO:0007669"/>
    <property type="project" value="TreeGrafter"/>
</dbReference>
<evidence type="ECO:0000256" key="5">
    <source>
        <dbReference type="ARBA" id="ARBA00023136"/>
    </source>
</evidence>
<protein>
    <submittedName>
        <fullName evidence="9">LPS O-antigen length regulator</fullName>
    </submittedName>
</protein>
<dbReference type="GO" id="GO:0005886">
    <property type="term" value="C:plasma membrane"/>
    <property type="evidence" value="ECO:0007669"/>
    <property type="project" value="UniProtKB-SubCell"/>
</dbReference>
<dbReference type="InterPro" id="IPR032807">
    <property type="entry name" value="GNVR"/>
</dbReference>
<dbReference type="OrthoDB" id="9775724at2"/>
<name>A0A432ZKB2_9GAMM</name>
<proteinExistence type="predicted"/>
<feature type="domain" description="Polysaccharide chain length determinant N-terminal" evidence="7">
    <location>
        <begin position="21"/>
        <end position="123"/>
    </location>
</feature>
<organism evidence="9 10">
    <name type="scientific">Pseudidiomarina taiwanensis</name>
    <dbReference type="NCBI Taxonomy" id="337250"/>
    <lineage>
        <taxon>Bacteria</taxon>
        <taxon>Pseudomonadati</taxon>
        <taxon>Pseudomonadota</taxon>
        <taxon>Gammaproteobacteria</taxon>
        <taxon>Alteromonadales</taxon>
        <taxon>Idiomarinaceae</taxon>
        <taxon>Pseudidiomarina</taxon>
    </lineage>
</organism>
<keyword evidence="10" id="KW-1185">Reference proteome</keyword>
<dbReference type="RefSeq" id="WP_126826672.1">
    <property type="nucleotide sequence ID" value="NZ_PIQG01000002.1"/>
</dbReference>
<dbReference type="InterPro" id="IPR050445">
    <property type="entry name" value="Bact_polysacc_biosynth/exp"/>
</dbReference>
<dbReference type="PANTHER" id="PTHR32309">
    <property type="entry name" value="TYROSINE-PROTEIN KINASE"/>
    <property type="match status" value="1"/>
</dbReference>
<keyword evidence="2" id="KW-1003">Cell membrane</keyword>
<evidence type="ECO:0000256" key="2">
    <source>
        <dbReference type="ARBA" id="ARBA00022475"/>
    </source>
</evidence>
<dbReference type="AlphaFoldDB" id="A0A432ZKB2"/>
<dbReference type="Pfam" id="PF13807">
    <property type="entry name" value="GNVR"/>
    <property type="match status" value="1"/>
</dbReference>
<dbReference type="EMBL" id="PIQG01000002">
    <property type="protein sequence ID" value="RUO78416.1"/>
    <property type="molecule type" value="Genomic_DNA"/>
</dbReference>
<evidence type="ECO:0000313" key="9">
    <source>
        <dbReference type="EMBL" id="RUO78416.1"/>
    </source>
</evidence>
<feature type="transmembrane region" description="Helical" evidence="6">
    <location>
        <begin position="37"/>
        <end position="55"/>
    </location>
</feature>
<evidence type="ECO:0000256" key="4">
    <source>
        <dbReference type="ARBA" id="ARBA00022989"/>
    </source>
</evidence>
<dbReference type="PANTHER" id="PTHR32309:SF13">
    <property type="entry name" value="FERRIC ENTEROBACTIN TRANSPORT PROTEIN FEPE"/>
    <property type="match status" value="1"/>
</dbReference>
<keyword evidence="3 6" id="KW-0812">Transmembrane</keyword>
<evidence type="ECO:0000313" key="10">
    <source>
        <dbReference type="Proteomes" id="UP000288279"/>
    </source>
</evidence>
<feature type="domain" description="Tyrosine-protein kinase G-rich" evidence="8">
    <location>
        <begin position="246"/>
        <end position="315"/>
    </location>
</feature>
<comment type="subcellular location">
    <subcellularLocation>
        <location evidence="1">Cell membrane</location>
        <topology evidence="1">Multi-pass membrane protein</topology>
    </subcellularLocation>
</comment>
<accession>A0A432ZKB2</accession>
<dbReference type="Proteomes" id="UP000288279">
    <property type="component" value="Unassembled WGS sequence"/>
</dbReference>
<keyword evidence="4 6" id="KW-1133">Transmembrane helix</keyword>
<evidence type="ECO:0000256" key="3">
    <source>
        <dbReference type="ARBA" id="ARBA00022692"/>
    </source>
</evidence>
<gene>
    <name evidence="9" type="ORF">CWI83_05155</name>
</gene>
<evidence type="ECO:0000256" key="6">
    <source>
        <dbReference type="SAM" id="Phobius"/>
    </source>
</evidence>
<dbReference type="Pfam" id="PF02706">
    <property type="entry name" value="Wzz"/>
    <property type="match status" value="1"/>
</dbReference>
<keyword evidence="5 6" id="KW-0472">Membrane</keyword>
<feature type="transmembrane region" description="Helical" evidence="6">
    <location>
        <begin position="293"/>
        <end position="312"/>
    </location>
</feature>
<dbReference type="InterPro" id="IPR003856">
    <property type="entry name" value="LPS_length_determ_N"/>
</dbReference>
<comment type="caution">
    <text evidence="9">The sequence shown here is derived from an EMBL/GenBank/DDBJ whole genome shotgun (WGS) entry which is preliminary data.</text>
</comment>
<evidence type="ECO:0000259" key="8">
    <source>
        <dbReference type="Pfam" id="PF13807"/>
    </source>
</evidence>
<reference evidence="9 10" key="1">
    <citation type="journal article" date="2011" name="Front. Microbiol.">
        <title>Genomic signatures of strain selection and enhancement in Bacillus atrophaeus var. globigii, a historical biowarfare simulant.</title>
        <authorList>
            <person name="Gibbons H.S."/>
            <person name="Broomall S.M."/>
            <person name="McNew L.A."/>
            <person name="Daligault H."/>
            <person name="Chapman C."/>
            <person name="Bruce D."/>
            <person name="Karavis M."/>
            <person name="Krepps M."/>
            <person name="McGregor P.A."/>
            <person name="Hong C."/>
            <person name="Park K.H."/>
            <person name="Akmal A."/>
            <person name="Feldman A."/>
            <person name="Lin J.S."/>
            <person name="Chang W.E."/>
            <person name="Higgs B.W."/>
            <person name="Demirev P."/>
            <person name="Lindquist J."/>
            <person name="Liem A."/>
            <person name="Fochler E."/>
            <person name="Read T.D."/>
            <person name="Tapia R."/>
            <person name="Johnson S."/>
            <person name="Bishop-Lilly K.A."/>
            <person name="Detter C."/>
            <person name="Han C."/>
            <person name="Sozhamannan S."/>
            <person name="Rosenzweig C.N."/>
            <person name="Skowronski E.W."/>
        </authorList>
    </citation>
    <scope>NUCLEOTIDE SEQUENCE [LARGE SCALE GENOMIC DNA]</scope>
    <source>
        <strain evidence="9 10">PIT1</strain>
    </source>
</reference>
<sequence>MNNKGLAHMNQDLTPFQPQDDEIDLRELFATLWRGKWTIIAITFVFAVGSVIYSLSLPNIYKAEALLAPTEESSGGGLSAIAGQFGGLAGLAGINLGGGEANKTTIALELLQSRVFLTEFVEKHQLLPQIMAVKSWSPETGIVFDEEIYDVKTDTWVREVSPPQQQKQKPSSWVYVGRIKEMLTASQEKDTGLVTLSVEHQSPDFAQQLVELLVEEINITMRERDVVDAQNSLSYLNNELKNTNLSNMQQVFYQLIEKQTQTLMLTNVRPEYIFETIDPAVVPEEKSSPKRSLICILGTMLGGMLGIGLVLVRQAFKSEASDKANQRPGQYPT</sequence>